<dbReference type="EMBL" id="JBICZW010000005">
    <property type="protein sequence ID" value="MFG3189270.1"/>
    <property type="molecule type" value="Genomic_DNA"/>
</dbReference>
<organism evidence="1 2">
    <name type="scientific">Streptomyces omiyaensis</name>
    <dbReference type="NCBI Taxonomy" id="68247"/>
    <lineage>
        <taxon>Bacteria</taxon>
        <taxon>Bacillati</taxon>
        <taxon>Actinomycetota</taxon>
        <taxon>Actinomycetes</taxon>
        <taxon>Kitasatosporales</taxon>
        <taxon>Streptomycetaceae</taxon>
        <taxon>Streptomyces</taxon>
    </lineage>
</organism>
<proteinExistence type="predicted"/>
<accession>A0ABW7BP21</accession>
<evidence type="ECO:0000313" key="2">
    <source>
        <dbReference type="Proteomes" id="UP001604282"/>
    </source>
</evidence>
<dbReference type="RefSeq" id="WP_392880874.1">
    <property type="nucleotide sequence ID" value="NZ_JBICZW010000005.1"/>
</dbReference>
<reference evidence="1 2" key="1">
    <citation type="submission" date="2024-10" db="EMBL/GenBank/DDBJ databases">
        <title>The Natural Products Discovery Center: Release of the First 8490 Sequenced Strains for Exploring Actinobacteria Biosynthetic Diversity.</title>
        <authorList>
            <person name="Kalkreuter E."/>
            <person name="Kautsar S.A."/>
            <person name="Yang D."/>
            <person name="Bader C.D."/>
            <person name="Teijaro C.N."/>
            <person name="Fluegel L."/>
            <person name="Davis C.M."/>
            <person name="Simpson J.R."/>
            <person name="Lauterbach L."/>
            <person name="Steele A.D."/>
            <person name="Gui C."/>
            <person name="Meng S."/>
            <person name="Li G."/>
            <person name="Viehrig K."/>
            <person name="Ye F."/>
            <person name="Su P."/>
            <person name="Kiefer A.F."/>
            <person name="Nichols A."/>
            <person name="Cepeda A.J."/>
            <person name="Yan W."/>
            <person name="Fan B."/>
            <person name="Jiang Y."/>
            <person name="Adhikari A."/>
            <person name="Zheng C.-J."/>
            <person name="Schuster L."/>
            <person name="Cowan T.M."/>
            <person name="Smanski M.J."/>
            <person name="Chevrette M.G."/>
            <person name="De Carvalho L.P.S."/>
            <person name="Shen B."/>
        </authorList>
    </citation>
    <scope>NUCLEOTIDE SEQUENCE [LARGE SCALE GENOMIC DNA]</scope>
    <source>
        <strain evidence="1 2">NPDC048229</strain>
    </source>
</reference>
<gene>
    <name evidence="1" type="ORF">ACGFYS_10030</name>
</gene>
<protein>
    <submittedName>
        <fullName evidence="1">Uncharacterized protein</fullName>
    </submittedName>
</protein>
<comment type="caution">
    <text evidence="1">The sequence shown here is derived from an EMBL/GenBank/DDBJ whole genome shotgun (WGS) entry which is preliminary data.</text>
</comment>
<sequence>MQNRTVPGVPELLLGIADKLDHKHPTKPVTQPLVLAQALVVAEELHGPTEAAEDAERAILPLLPAITGQTRGEYSTQLRLAAVGAVL</sequence>
<keyword evidence="2" id="KW-1185">Reference proteome</keyword>
<name>A0ABW7BP21_9ACTN</name>
<evidence type="ECO:0000313" key="1">
    <source>
        <dbReference type="EMBL" id="MFG3189270.1"/>
    </source>
</evidence>
<dbReference type="Proteomes" id="UP001604282">
    <property type="component" value="Unassembled WGS sequence"/>
</dbReference>